<dbReference type="Proteomes" id="UP001163603">
    <property type="component" value="Chromosome 9"/>
</dbReference>
<evidence type="ECO:0000313" key="2">
    <source>
        <dbReference type="Proteomes" id="UP001163603"/>
    </source>
</evidence>
<keyword evidence="2" id="KW-1185">Reference proteome</keyword>
<accession>A0ACC0Y488</accession>
<reference evidence="2" key="1">
    <citation type="journal article" date="2023" name="G3 (Bethesda)">
        <title>Genome assembly and association tests identify interacting loci associated with vigor, precocity, and sex in interspecific pistachio rootstocks.</title>
        <authorList>
            <person name="Palmer W."/>
            <person name="Jacygrad E."/>
            <person name="Sagayaradj S."/>
            <person name="Cavanaugh K."/>
            <person name="Han R."/>
            <person name="Bertier L."/>
            <person name="Beede B."/>
            <person name="Kafkas S."/>
            <person name="Golino D."/>
            <person name="Preece J."/>
            <person name="Michelmore R."/>
        </authorList>
    </citation>
    <scope>NUCLEOTIDE SEQUENCE [LARGE SCALE GENOMIC DNA]</scope>
</reference>
<proteinExistence type="predicted"/>
<protein>
    <submittedName>
        <fullName evidence="1">Uncharacterized protein</fullName>
    </submittedName>
</protein>
<dbReference type="EMBL" id="CM047744">
    <property type="protein sequence ID" value="KAJ0028451.1"/>
    <property type="molecule type" value="Genomic_DNA"/>
</dbReference>
<organism evidence="1 2">
    <name type="scientific">Pistacia integerrima</name>
    <dbReference type="NCBI Taxonomy" id="434235"/>
    <lineage>
        <taxon>Eukaryota</taxon>
        <taxon>Viridiplantae</taxon>
        <taxon>Streptophyta</taxon>
        <taxon>Embryophyta</taxon>
        <taxon>Tracheophyta</taxon>
        <taxon>Spermatophyta</taxon>
        <taxon>Magnoliopsida</taxon>
        <taxon>eudicotyledons</taxon>
        <taxon>Gunneridae</taxon>
        <taxon>Pentapetalae</taxon>
        <taxon>rosids</taxon>
        <taxon>malvids</taxon>
        <taxon>Sapindales</taxon>
        <taxon>Anacardiaceae</taxon>
        <taxon>Pistacia</taxon>
    </lineage>
</organism>
<gene>
    <name evidence="1" type="ORF">Pint_34976</name>
</gene>
<sequence length="444" mass="49058">MGACCSIEIQYGESREDDIEEHEHYYKVGEEQNHVRTGDNGAIVRVEGFSKTVSMFTQQGRKGINQDAMTVWEKFIGEKDTVFCGVFDGHGPSGHKIARHVRDNLPSKLSLAIKQSRLNGRLDGDIDVAAGDNFRHSDDQESRHNALLSSWKASLVKSFKQLDGELGLDCTIDSYCSGTTAVNIIRQDDLLIVANLGDSRAVLCTRGNKNELVPVQLTTDLKPDLASEAERIKNCRGRVFALDEEPDVYRVWMPDEDVPGLAMARAFGDFCLKDYGVISVPEVTYRKLTSDDEFVVLATDGVWDVLTNMEVVRTVACASKRSMAAKLVINRAVRAWRSKYPGSKIDDCAVVCLFLKNRPFIKSKSDISSGSSLNQVELAVSHSSRSSVRSHGIPDSLNGGSVDSREEYSALKGVSRVNSIVKLPRFTRGSSQGRKAKHYEDVQA</sequence>
<name>A0ACC0Y488_9ROSI</name>
<evidence type="ECO:0000313" key="1">
    <source>
        <dbReference type="EMBL" id="KAJ0028451.1"/>
    </source>
</evidence>
<comment type="caution">
    <text evidence="1">The sequence shown here is derived from an EMBL/GenBank/DDBJ whole genome shotgun (WGS) entry which is preliminary data.</text>
</comment>